<keyword evidence="2" id="KW-0732">Signal</keyword>
<proteinExistence type="predicted"/>
<organism evidence="3 4">
    <name type="scientific">Cylicocyclus nassatus</name>
    <name type="common">Nematode worm</name>
    <dbReference type="NCBI Taxonomy" id="53992"/>
    <lineage>
        <taxon>Eukaryota</taxon>
        <taxon>Metazoa</taxon>
        <taxon>Ecdysozoa</taxon>
        <taxon>Nematoda</taxon>
        <taxon>Chromadorea</taxon>
        <taxon>Rhabditida</taxon>
        <taxon>Rhabditina</taxon>
        <taxon>Rhabditomorpha</taxon>
        <taxon>Strongyloidea</taxon>
        <taxon>Strongylidae</taxon>
        <taxon>Cylicocyclus</taxon>
    </lineage>
</organism>
<evidence type="ECO:0000313" key="4">
    <source>
        <dbReference type="Proteomes" id="UP001176961"/>
    </source>
</evidence>
<dbReference type="AlphaFoldDB" id="A0AA36GJB2"/>
<keyword evidence="4" id="KW-1185">Reference proteome</keyword>
<evidence type="ECO:0000256" key="1">
    <source>
        <dbReference type="SAM" id="Coils"/>
    </source>
</evidence>
<keyword evidence="1" id="KW-0175">Coiled coil</keyword>
<feature type="coiled-coil region" evidence="1">
    <location>
        <begin position="138"/>
        <end position="165"/>
    </location>
</feature>
<sequence>MSTTITFNVFTILALLPFTISVTCRTYSPQEEKAAENMKSLYCAFYMTERCDEGYYSEGPAWGAQPMPNQCSISNQMFSCSCNTDFCSSDHNYLMKLWKKSSKYLEDSKYTACLQGLIDEDLERVDDAAYIGESDVAFEVQSQKMQDAEEDRDIIEAEDLRLKQRKKLTPGYISAVNLAVALTIFVF</sequence>
<comment type="caution">
    <text evidence="3">The sequence shown here is derived from an EMBL/GenBank/DDBJ whole genome shotgun (WGS) entry which is preliminary data.</text>
</comment>
<feature type="signal peptide" evidence="2">
    <location>
        <begin position="1"/>
        <end position="21"/>
    </location>
</feature>
<reference evidence="3" key="1">
    <citation type="submission" date="2023-07" db="EMBL/GenBank/DDBJ databases">
        <authorList>
            <consortium name="CYATHOMIX"/>
        </authorList>
    </citation>
    <scope>NUCLEOTIDE SEQUENCE</scope>
    <source>
        <strain evidence="3">N/A</strain>
    </source>
</reference>
<accession>A0AA36GJB2</accession>
<evidence type="ECO:0000313" key="3">
    <source>
        <dbReference type="EMBL" id="CAJ0588430.1"/>
    </source>
</evidence>
<name>A0AA36GJB2_CYLNA</name>
<dbReference type="EMBL" id="CATQJL010000001">
    <property type="protein sequence ID" value="CAJ0588430.1"/>
    <property type="molecule type" value="Genomic_DNA"/>
</dbReference>
<feature type="chain" id="PRO_5041277859" evidence="2">
    <location>
        <begin position="22"/>
        <end position="187"/>
    </location>
</feature>
<dbReference type="Proteomes" id="UP001176961">
    <property type="component" value="Unassembled WGS sequence"/>
</dbReference>
<gene>
    <name evidence="3" type="ORF">CYNAS_LOCUS413</name>
</gene>
<evidence type="ECO:0000256" key="2">
    <source>
        <dbReference type="SAM" id="SignalP"/>
    </source>
</evidence>
<protein>
    <submittedName>
        <fullName evidence="3">Uncharacterized protein</fullName>
    </submittedName>
</protein>